<dbReference type="GO" id="GO:0050043">
    <property type="term" value="F:lactate racemase activity"/>
    <property type="evidence" value="ECO:0007669"/>
    <property type="project" value="InterPro"/>
</dbReference>
<feature type="domain" description="LarA-like N-terminal" evidence="1">
    <location>
        <begin position="8"/>
        <end position="205"/>
    </location>
</feature>
<dbReference type="Pfam" id="PF21113">
    <property type="entry name" value="LarA_C"/>
    <property type="match status" value="1"/>
</dbReference>
<protein>
    <submittedName>
        <fullName evidence="3">Nickel-dependent lactate racemase</fullName>
    </submittedName>
</protein>
<dbReference type="OrthoDB" id="9770545at2"/>
<dbReference type="InterPro" id="IPR048068">
    <property type="entry name" value="LarA-like"/>
</dbReference>
<dbReference type="EMBL" id="CP029462">
    <property type="protein sequence ID" value="AXL21804.1"/>
    <property type="molecule type" value="Genomic_DNA"/>
</dbReference>
<dbReference type="PANTHER" id="PTHR33171">
    <property type="entry name" value="LAR_N DOMAIN-CONTAINING PROTEIN"/>
    <property type="match status" value="1"/>
</dbReference>
<dbReference type="Gene3D" id="3.40.50.11440">
    <property type="match status" value="1"/>
</dbReference>
<feature type="domain" description="Lactate racemase C-terminal" evidence="2">
    <location>
        <begin position="280"/>
        <end position="411"/>
    </location>
</feature>
<evidence type="ECO:0000313" key="4">
    <source>
        <dbReference type="Proteomes" id="UP000254337"/>
    </source>
</evidence>
<dbReference type="Proteomes" id="UP000254337">
    <property type="component" value="Chromosome"/>
</dbReference>
<gene>
    <name evidence="3" type="primary">larA</name>
    <name evidence="3" type="ORF">DKB62_09640</name>
</gene>
<dbReference type="AlphaFoldDB" id="A0A346B111"/>
<accession>A0A346B111</accession>
<dbReference type="PANTHER" id="PTHR33171:SF17">
    <property type="entry name" value="LARA-LIKE N-TERMINAL DOMAIN-CONTAINING PROTEIN"/>
    <property type="match status" value="1"/>
</dbReference>
<keyword evidence="4" id="KW-1185">Reference proteome</keyword>
<evidence type="ECO:0000259" key="2">
    <source>
        <dbReference type="Pfam" id="PF21113"/>
    </source>
</evidence>
<dbReference type="Pfam" id="PF09861">
    <property type="entry name" value="Lar_N"/>
    <property type="match status" value="1"/>
</dbReference>
<reference evidence="3 4" key="1">
    <citation type="submission" date="2018-05" db="EMBL/GenBank/DDBJ databases">
        <title>Complete genome sequence of Megasphaera sp. AJH120T, isolated from the ceca of a chicken.</title>
        <authorList>
            <person name="Maki J."/>
            <person name="Looft T."/>
        </authorList>
    </citation>
    <scope>NUCLEOTIDE SEQUENCE [LARGE SCALE GENOMIC DNA]</scope>
    <source>
        <strain evidence="3 4">AJH120</strain>
    </source>
</reference>
<dbReference type="KEGG" id="meg:DKB62_09640"/>
<dbReference type="RefSeq" id="WP_107196187.1">
    <property type="nucleotide sequence ID" value="NZ_CP029462.1"/>
</dbReference>
<sequence length="442" mass="48317">MKQYTFPYGRGVQTVVLPEDHVAYELKGTGAAPVADVTKAVQKALRRVYPKDALSERVAPYEKVVIVVSDGTRRVYTPQMLDAVISELHDIGMADEQITLLVALGTHRLATKRELTEICGSWAGRLRVVQHDCRDKKQLAYVGTTAEGNVVYLNRLAAEADKIILTGGISFHDMAGFSGGRKAVLPGLAGYDTIMRNHALALNSEEIGGLNRCCDAARLEGNPMHEDMVEGASFIDPDFMINTVLGADGAVIDVVAGHWLTDWREGCRELLAADSVAIPQKADVTIASAGGYPKDINFYQATKAHMNAVFATKPGGIMILVMECPDISEPPEFAEAFGQSDTSAAEQALRQHFTIGAFSAYKTQEIIESMRAVFVVTERKNFDIMKRSGQIPVESLEEAWQAAKAILAEEGKEDYTIALMPYAASTLPVIKKTREEIEYDIE</sequence>
<proteinExistence type="predicted"/>
<dbReference type="InterPro" id="IPR047926">
    <property type="entry name" value="Ni_dep_LarA"/>
</dbReference>
<name>A0A346B111_9FIRM</name>
<evidence type="ECO:0000259" key="1">
    <source>
        <dbReference type="Pfam" id="PF09861"/>
    </source>
</evidence>
<dbReference type="InterPro" id="IPR048520">
    <property type="entry name" value="LarA_C"/>
</dbReference>
<dbReference type="Gene3D" id="3.90.226.30">
    <property type="match status" value="1"/>
</dbReference>
<dbReference type="NCBIfam" id="NF033504">
    <property type="entry name" value="Ni_dep_LarA"/>
    <property type="match status" value="1"/>
</dbReference>
<dbReference type="InterPro" id="IPR043166">
    <property type="entry name" value="LarA-like_C"/>
</dbReference>
<dbReference type="InterPro" id="IPR018657">
    <property type="entry name" value="LarA-like_N"/>
</dbReference>
<organism evidence="3 4">
    <name type="scientific">Megasphaera stantonii</name>
    <dbReference type="NCBI Taxonomy" id="2144175"/>
    <lineage>
        <taxon>Bacteria</taxon>
        <taxon>Bacillati</taxon>
        <taxon>Bacillota</taxon>
        <taxon>Negativicutes</taxon>
        <taxon>Veillonellales</taxon>
        <taxon>Veillonellaceae</taxon>
        <taxon>Megasphaera</taxon>
    </lineage>
</organism>
<evidence type="ECO:0000313" key="3">
    <source>
        <dbReference type="EMBL" id="AXL21804.1"/>
    </source>
</evidence>